<evidence type="ECO:0000256" key="5">
    <source>
        <dbReference type="ARBA" id="ARBA00013066"/>
    </source>
</evidence>
<dbReference type="SFLD" id="SFLDG01136">
    <property type="entry name" value="C1.6:_Phosphoserine_Phosphatas"/>
    <property type="match status" value="1"/>
</dbReference>
<organism evidence="12 13">
    <name type="scientific">Caballeronia hypogeia</name>
    <dbReference type="NCBI Taxonomy" id="1777140"/>
    <lineage>
        <taxon>Bacteria</taxon>
        <taxon>Pseudomonadati</taxon>
        <taxon>Pseudomonadota</taxon>
        <taxon>Betaproteobacteria</taxon>
        <taxon>Burkholderiales</taxon>
        <taxon>Burkholderiaceae</taxon>
        <taxon>Caballeronia</taxon>
    </lineage>
</organism>
<dbReference type="NCBIfam" id="TIGR01670">
    <property type="entry name" value="KdsC-phosphatas"/>
    <property type="match status" value="1"/>
</dbReference>
<comment type="caution">
    <text evidence="12">The sequence shown here is derived from an EMBL/GenBank/DDBJ whole genome shotgun (WGS) entry which is preliminary data.</text>
</comment>
<dbReference type="SFLD" id="SFLDG01138">
    <property type="entry name" value="C1.6.2:_Deoxy-d-mannose-octulo"/>
    <property type="match status" value="1"/>
</dbReference>
<evidence type="ECO:0000256" key="11">
    <source>
        <dbReference type="PIRSR" id="PIRSR006118-2"/>
    </source>
</evidence>
<evidence type="ECO:0000313" key="12">
    <source>
        <dbReference type="EMBL" id="SAK40337.1"/>
    </source>
</evidence>
<gene>
    <name evidence="12" type="ORF">AWB79_00237</name>
</gene>
<keyword evidence="13" id="KW-1185">Reference proteome</keyword>
<dbReference type="EMBL" id="FCOA02000001">
    <property type="protein sequence ID" value="SAK40337.1"/>
    <property type="molecule type" value="Genomic_DNA"/>
</dbReference>
<dbReference type="InterPro" id="IPR010023">
    <property type="entry name" value="KdsC_fam"/>
</dbReference>
<evidence type="ECO:0000256" key="8">
    <source>
        <dbReference type="ARBA" id="ARBA00022801"/>
    </source>
</evidence>
<dbReference type="PANTHER" id="PTHR21485">
    <property type="entry name" value="HAD SUPERFAMILY MEMBERS CMAS AND KDSC"/>
    <property type="match status" value="1"/>
</dbReference>
<dbReference type="STRING" id="1777140.AWB79_00237"/>
<comment type="catalytic activity">
    <reaction evidence="1">
        <text>3-deoxy-alpha-D-manno-2-octulosonate-8-phosphate + H2O = 3-deoxy-alpha-D-manno-oct-2-ulosonate + phosphate</text>
        <dbReference type="Rhea" id="RHEA:11500"/>
        <dbReference type="ChEBI" id="CHEBI:15377"/>
        <dbReference type="ChEBI" id="CHEBI:43474"/>
        <dbReference type="ChEBI" id="CHEBI:85985"/>
        <dbReference type="ChEBI" id="CHEBI:85986"/>
        <dbReference type="EC" id="3.1.3.45"/>
    </reaction>
</comment>
<sequence>MAQKPPSGTPALPATATAAERASRVRLMIFDIDGVFTDGSLYFTAEGDTMKSFNSLDGHGVKMLQSVGIQTAIITGRQSGIVAARARELGITHLYQGVENKNDAFLTLLEKIGISSAECGYMGDDWPDLCVMRQCGFATAPANSHPEVIQRAHWVAEARGGHGAVREVCDAILRAQHRYDELLAAALGS</sequence>
<evidence type="ECO:0000256" key="1">
    <source>
        <dbReference type="ARBA" id="ARBA00000898"/>
    </source>
</evidence>
<dbReference type="CDD" id="cd01630">
    <property type="entry name" value="HAD_KDO-like"/>
    <property type="match status" value="1"/>
</dbReference>
<dbReference type="PIRSF" id="PIRSF006118">
    <property type="entry name" value="KDO8-P_Ptase"/>
    <property type="match status" value="1"/>
</dbReference>
<comment type="similarity">
    <text evidence="3">Belongs to the KdsC family.</text>
</comment>
<evidence type="ECO:0000313" key="13">
    <source>
        <dbReference type="Proteomes" id="UP000054851"/>
    </source>
</evidence>
<dbReference type="RefSeq" id="WP_096031489.1">
    <property type="nucleotide sequence ID" value="NZ_FCOA02000001.1"/>
</dbReference>
<proteinExistence type="inferred from homology"/>
<dbReference type="InterPro" id="IPR050793">
    <property type="entry name" value="CMP-NeuNAc_synthase"/>
</dbReference>
<evidence type="ECO:0000256" key="6">
    <source>
        <dbReference type="ARBA" id="ARBA00020092"/>
    </source>
</evidence>
<feature type="binding site" evidence="11">
    <location>
        <position position="124"/>
    </location>
    <ligand>
        <name>Mg(2+)</name>
        <dbReference type="ChEBI" id="CHEBI:18420"/>
    </ligand>
</feature>
<dbReference type="FunFam" id="3.40.50.1000:FF:000029">
    <property type="entry name" value="3-deoxy-D-manno-octulosonate 8-phosphate phosphatase KdsC"/>
    <property type="match status" value="1"/>
</dbReference>
<name>A0A157Z5R8_9BURK</name>
<protein>
    <recommendedName>
        <fullName evidence="6">3-deoxy-D-manno-octulosonate 8-phosphate phosphatase KdsC</fullName>
        <ecNumber evidence="5">3.1.3.45</ecNumber>
    </recommendedName>
    <alternativeName>
        <fullName evidence="10">KDO 8-P phosphatase</fullName>
    </alternativeName>
</protein>
<keyword evidence="7 11" id="KW-0479">Metal-binding</keyword>
<keyword evidence="9 11" id="KW-0460">Magnesium</keyword>
<dbReference type="Gene3D" id="3.40.50.1000">
    <property type="entry name" value="HAD superfamily/HAD-like"/>
    <property type="match status" value="1"/>
</dbReference>
<dbReference type="OrthoDB" id="9805604at2"/>
<dbReference type="EC" id="3.1.3.45" evidence="5"/>
<dbReference type="GO" id="GO:0046872">
    <property type="term" value="F:metal ion binding"/>
    <property type="evidence" value="ECO:0007669"/>
    <property type="project" value="UniProtKB-KW"/>
</dbReference>
<evidence type="ECO:0000256" key="4">
    <source>
        <dbReference type="ARBA" id="ARBA00011881"/>
    </source>
</evidence>
<dbReference type="SFLD" id="SFLDS00003">
    <property type="entry name" value="Haloacid_Dehalogenase"/>
    <property type="match status" value="1"/>
</dbReference>
<comment type="subunit">
    <text evidence="4">Homotetramer.</text>
</comment>
<comment type="cofactor">
    <cofactor evidence="2 11">
        <name>Mg(2+)</name>
        <dbReference type="ChEBI" id="CHEBI:18420"/>
    </cofactor>
</comment>
<evidence type="ECO:0000256" key="10">
    <source>
        <dbReference type="ARBA" id="ARBA00031051"/>
    </source>
</evidence>
<feature type="binding site" evidence="11">
    <location>
        <position position="31"/>
    </location>
    <ligand>
        <name>Mg(2+)</name>
        <dbReference type="ChEBI" id="CHEBI:18420"/>
    </ligand>
</feature>
<dbReference type="GO" id="GO:0008781">
    <property type="term" value="F:N-acylneuraminate cytidylyltransferase activity"/>
    <property type="evidence" value="ECO:0007669"/>
    <property type="project" value="TreeGrafter"/>
</dbReference>
<dbReference type="GO" id="GO:0019143">
    <property type="term" value="F:3-deoxy-manno-octulosonate-8-phosphatase activity"/>
    <property type="evidence" value="ECO:0007669"/>
    <property type="project" value="UniProtKB-EC"/>
</dbReference>
<dbReference type="InterPro" id="IPR036412">
    <property type="entry name" value="HAD-like_sf"/>
</dbReference>
<dbReference type="Pfam" id="PF08282">
    <property type="entry name" value="Hydrolase_3"/>
    <property type="match status" value="1"/>
</dbReference>
<evidence type="ECO:0000256" key="7">
    <source>
        <dbReference type="ARBA" id="ARBA00022723"/>
    </source>
</evidence>
<evidence type="ECO:0000256" key="2">
    <source>
        <dbReference type="ARBA" id="ARBA00001946"/>
    </source>
</evidence>
<dbReference type="PANTHER" id="PTHR21485:SF3">
    <property type="entry name" value="N-ACYLNEURAMINATE CYTIDYLYLTRANSFERASE"/>
    <property type="match status" value="1"/>
</dbReference>
<feature type="binding site" evidence="11">
    <location>
        <position position="33"/>
    </location>
    <ligand>
        <name>substrate</name>
    </ligand>
</feature>
<reference evidence="12" key="1">
    <citation type="submission" date="2016-01" db="EMBL/GenBank/DDBJ databases">
        <authorList>
            <person name="Peeters C."/>
        </authorList>
    </citation>
    <scope>NUCLEOTIDE SEQUENCE</scope>
    <source>
        <strain evidence="12">LMG 29322</strain>
    </source>
</reference>
<keyword evidence="8" id="KW-0378">Hydrolase</keyword>
<evidence type="ECO:0000256" key="3">
    <source>
        <dbReference type="ARBA" id="ARBA00005893"/>
    </source>
</evidence>
<dbReference type="Proteomes" id="UP000054851">
    <property type="component" value="Unassembled WGS sequence"/>
</dbReference>
<dbReference type="InterPro" id="IPR023214">
    <property type="entry name" value="HAD_sf"/>
</dbReference>
<accession>A0A157Z5R8</accession>
<dbReference type="AlphaFoldDB" id="A0A157Z5R8"/>
<evidence type="ECO:0000256" key="9">
    <source>
        <dbReference type="ARBA" id="ARBA00022842"/>
    </source>
</evidence>
<dbReference type="SUPFAM" id="SSF56784">
    <property type="entry name" value="HAD-like"/>
    <property type="match status" value="1"/>
</dbReference>